<dbReference type="Proteomes" id="UP000789572">
    <property type="component" value="Unassembled WGS sequence"/>
</dbReference>
<dbReference type="PANTHER" id="PTHR21092:SF0">
    <property type="entry name" value="NICASTRIN"/>
    <property type="match status" value="1"/>
</dbReference>
<dbReference type="Gene3D" id="3.40.630.10">
    <property type="entry name" value="Zn peptidases"/>
    <property type="match status" value="1"/>
</dbReference>
<keyword evidence="8 10" id="KW-0472">Membrane</keyword>
<evidence type="ECO:0000256" key="1">
    <source>
        <dbReference type="ARBA" id="ARBA00004479"/>
    </source>
</evidence>
<comment type="similarity">
    <text evidence="2">Belongs to the nicastrin family.</text>
</comment>
<dbReference type="Pfam" id="PF18266">
    <property type="entry name" value="Ncstrn_small"/>
    <property type="match status" value="1"/>
</dbReference>
<dbReference type="InterPro" id="IPR008710">
    <property type="entry name" value="Nicastrin"/>
</dbReference>
<comment type="caution">
    <text evidence="13">The sequence shown here is derived from an EMBL/GenBank/DDBJ whole genome shotgun (WGS) entry which is preliminary data.</text>
</comment>
<evidence type="ECO:0000256" key="3">
    <source>
        <dbReference type="ARBA" id="ARBA00015303"/>
    </source>
</evidence>
<evidence type="ECO:0000256" key="7">
    <source>
        <dbReference type="ARBA" id="ARBA00022989"/>
    </source>
</evidence>
<evidence type="ECO:0000256" key="5">
    <source>
        <dbReference type="ARBA" id="ARBA00022729"/>
    </source>
</evidence>
<dbReference type="GO" id="GO:0016485">
    <property type="term" value="P:protein processing"/>
    <property type="evidence" value="ECO:0007669"/>
    <property type="project" value="InterPro"/>
</dbReference>
<dbReference type="AlphaFoldDB" id="A0A9N8Z5F8"/>
<evidence type="ECO:0000256" key="4">
    <source>
        <dbReference type="ARBA" id="ARBA00022692"/>
    </source>
</evidence>
<dbReference type="OrthoDB" id="10265862at2759"/>
<accession>A0A9N8Z5F8</accession>
<feature type="chain" id="PRO_5040367523" description="Nicastrin" evidence="11">
    <location>
        <begin position="27"/>
        <end position="678"/>
    </location>
</feature>
<dbReference type="SUPFAM" id="SSF53187">
    <property type="entry name" value="Zn-dependent exopeptidases"/>
    <property type="match status" value="1"/>
</dbReference>
<evidence type="ECO:0000313" key="13">
    <source>
        <dbReference type="EMBL" id="CAG8470230.1"/>
    </source>
</evidence>
<dbReference type="InterPro" id="IPR041084">
    <property type="entry name" value="Ncstrn_small"/>
</dbReference>
<evidence type="ECO:0000256" key="6">
    <source>
        <dbReference type="ARBA" id="ARBA00022976"/>
    </source>
</evidence>
<keyword evidence="9" id="KW-0325">Glycoprotein</keyword>
<evidence type="ECO:0000256" key="9">
    <source>
        <dbReference type="ARBA" id="ARBA00023180"/>
    </source>
</evidence>
<keyword evidence="7 10" id="KW-1133">Transmembrane helix</keyword>
<evidence type="ECO:0000256" key="10">
    <source>
        <dbReference type="SAM" id="Phobius"/>
    </source>
</evidence>
<gene>
    <name evidence="13" type="ORF">POCULU_LOCUS1005</name>
</gene>
<evidence type="ECO:0000313" key="14">
    <source>
        <dbReference type="Proteomes" id="UP000789572"/>
    </source>
</evidence>
<reference evidence="13" key="1">
    <citation type="submission" date="2021-06" db="EMBL/GenBank/DDBJ databases">
        <authorList>
            <person name="Kallberg Y."/>
            <person name="Tangrot J."/>
            <person name="Rosling A."/>
        </authorList>
    </citation>
    <scope>NUCLEOTIDE SEQUENCE</scope>
    <source>
        <strain evidence="13">IA702</strain>
    </source>
</reference>
<feature type="domain" description="Nicastrin small lobe" evidence="12">
    <location>
        <begin position="43"/>
        <end position="215"/>
    </location>
</feature>
<comment type="subcellular location">
    <subcellularLocation>
        <location evidence="1">Membrane</location>
        <topology evidence="1">Single-pass type I membrane protein</topology>
    </subcellularLocation>
</comment>
<evidence type="ECO:0000259" key="12">
    <source>
        <dbReference type="Pfam" id="PF18266"/>
    </source>
</evidence>
<evidence type="ECO:0000256" key="2">
    <source>
        <dbReference type="ARBA" id="ARBA00007717"/>
    </source>
</evidence>
<sequence length="678" mass="74034">MQKPRIGSLVLFLCLLLTEIFSRAKTQDVSIYNEIYEQLYPIPCVRLLSATGTIGCQARSKKTGILYWIDTQDTFSVFINSRSPGKYAVVMPYPLVTNDNLDALESSGKLGGVIAIVSGNVSDVNLSPEQFSLDSACPNCEFGLYRDNPQRYQWNPIGSGLIYNSYDFPIFALNPTDLATNTTFNEIMKGAQYNSLVEYTTFPLKAVEFSSFMYAAVDASTCLRRNWCVPVGGLSVYATPSFNMSHEDNKPIVVVSTSLDSRGLFHDIVLGVDNGVSGTVALLAVADALSNSPVSLTDFPKHIMFTAFTAESWGFAGSQRFANDISTPFECHNSSKSAKACPYTNAGCTAPCVRDLDFTRINFNNIDSIFEISQVATPDQSYYAHVDNASDPVTLAIVERLSAISAAANGTSFIKPAYADAPDRGLPPSSSMAFLEKNRKIPAIVLGDYKDNLNSEYDVNYAAQSVAAICALANVTAQAVWLQAQDKLANETTAPVTANCTLVTELMECLTTNYSLSGIGRISHYSSVFQFDTTTLLPYFAYNFLANATAATRRGVCDTTADCADSELCIQSQCVKTFTRYHDAYGMGLEMDDQANFFVADADKPTWVESVRDPVGLRLFDISSTISQVMELVTGIIITITSIVAVIYSKRYLKKTLKELVTHAGQKYLLINILGSVV</sequence>
<evidence type="ECO:0000256" key="11">
    <source>
        <dbReference type="SAM" id="SignalP"/>
    </source>
</evidence>
<keyword evidence="6" id="KW-0914">Notch signaling pathway</keyword>
<keyword evidence="4 10" id="KW-0812">Transmembrane</keyword>
<evidence type="ECO:0000256" key="8">
    <source>
        <dbReference type="ARBA" id="ARBA00023136"/>
    </source>
</evidence>
<protein>
    <recommendedName>
        <fullName evidence="3">Nicastrin</fullName>
    </recommendedName>
</protein>
<dbReference type="EMBL" id="CAJVPJ010000064">
    <property type="protein sequence ID" value="CAG8470230.1"/>
    <property type="molecule type" value="Genomic_DNA"/>
</dbReference>
<dbReference type="GO" id="GO:0005886">
    <property type="term" value="C:plasma membrane"/>
    <property type="evidence" value="ECO:0007669"/>
    <property type="project" value="TreeGrafter"/>
</dbReference>
<feature type="signal peptide" evidence="11">
    <location>
        <begin position="1"/>
        <end position="26"/>
    </location>
</feature>
<dbReference type="Pfam" id="PF05450">
    <property type="entry name" value="Nicastrin"/>
    <property type="match status" value="1"/>
</dbReference>
<feature type="transmembrane region" description="Helical" evidence="10">
    <location>
        <begin position="629"/>
        <end position="648"/>
    </location>
</feature>
<proteinExistence type="inferred from homology"/>
<keyword evidence="5 11" id="KW-0732">Signal</keyword>
<keyword evidence="14" id="KW-1185">Reference proteome</keyword>
<organism evidence="13 14">
    <name type="scientific">Paraglomus occultum</name>
    <dbReference type="NCBI Taxonomy" id="144539"/>
    <lineage>
        <taxon>Eukaryota</taxon>
        <taxon>Fungi</taxon>
        <taxon>Fungi incertae sedis</taxon>
        <taxon>Mucoromycota</taxon>
        <taxon>Glomeromycotina</taxon>
        <taxon>Glomeromycetes</taxon>
        <taxon>Paraglomerales</taxon>
        <taxon>Paraglomeraceae</taxon>
        <taxon>Paraglomus</taxon>
    </lineage>
</organism>
<dbReference type="PANTHER" id="PTHR21092">
    <property type="entry name" value="NICASTRIN"/>
    <property type="match status" value="1"/>
</dbReference>
<name>A0A9N8Z5F8_9GLOM</name>